<sequence length="32" mass="3632">MAILSMISGSPNTQTFTSNSQDQDKYKKLRIK</sequence>
<dbReference type="AlphaFoldDB" id="A0A0A9V7J0"/>
<evidence type="ECO:0000256" key="1">
    <source>
        <dbReference type="SAM" id="MobiDB-lite"/>
    </source>
</evidence>
<protein>
    <submittedName>
        <fullName evidence="2">Uncharacterized protein</fullName>
    </submittedName>
</protein>
<reference evidence="2" key="1">
    <citation type="submission" date="2014-09" db="EMBL/GenBank/DDBJ databases">
        <authorList>
            <person name="Magalhaes I.L.F."/>
            <person name="Oliveira U."/>
            <person name="Santos F.R."/>
            <person name="Vidigal T.H.D.A."/>
            <person name="Brescovit A.D."/>
            <person name="Santos A.J."/>
        </authorList>
    </citation>
    <scope>NUCLEOTIDE SEQUENCE</scope>
    <source>
        <tissue evidence="2">Shoot tissue taken approximately 20 cm above the soil surface</tissue>
    </source>
</reference>
<organism evidence="2">
    <name type="scientific">Arundo donax</name>
    <name type="common">Giant reed</name>
    <name type="synonym">Donax arundinaceus</name>
    <dbReference type="NCBI Taxonomy" id="35708"/>
    <lineage>
        <taxon>Eukaryota</taxon>
        <taxon>Viridiplantae</taxon>
        <taxon>Streptophyta</taxon>
        <taxon>Embryophyta</taxon>
        <taxon>Tracheophyta</taxon>
        <taxon>Spermatophyta</taxon>
        <taxon>Magnoliopsida</taxon>
        <taxon>Liliopsida</taxon>
        <taxon>Poales</taxon>
        <taxon>Poaceae</taxon>
        <taxon>PACMAD clade</taxon>
        <taxon>Arundinoideae</taxon>
        <taxon>Arundineae</taxon>
        <taxon>Arundo</taxon>
    </lineage>
</organism>
<name>A0A0A9V7J0_ARUDO</name>
<proteinExistence type="predicted"/>
<dbReference type="EMBL" id="GBRH01187976">
    <property type="protein sequence ID" value="JAE09920.1"/>
    <property type="molecule type" value="Transcribed_RNA"/>
</dbReference>
<evidence type="ECO:0000313" key="2">
    <source>
        <dbReference type="EMBL" id="JAE09920.1"/>
    </source>
</evidence>
<feature type="compositionally biased region" description="Polar residues" evidence="1">
    <location>
        <begin position="7"/>
        <end position="21"/>
    </location>
</feature>
<accession>A0A0A9V7J0</accession>
<feature type="region of interest" description="Disordered" evidence="1">
    <location>
        <begin position="1"/>
        <end position="32"/>
    </location>
</feature>
<reference evidence="2" key="2">
    <citation type="journal article" date="2015" name="Data Brief">
        <title>Shoot transcriptome of the giant reed, Arundo donax.</title>
        <authorList>
            <person name="Barrero R.A."/>
            <person name="Guerrero F.D."/>
            <person name="Moolhuijzen P."/>
            <person name="Goolsby J.A."/>
            <person name="Tidwell J."/>
            <person name="Bellgard S.E."/>
            <person name="Bellgard M.I."/>
        </authorList>
    </citation>
    <scope>NUCLEOTIDE SEQUENCE</scope>
    <source>
        <tissue evidence="2">Shoot tissue taken approximately 20 cm above the soil surface</tissue>
    </source>
</reference>